<keyword evidence="1" id="KW-0472">Membrane</keyword>
<dbReference type="OrthoDB" id="5865150at2759"/>
<keyword evidence="3" id="KW-1185">Reference proteome</keyword>
<dbReference type="EMBL" id="UZAH01034247">
    <property type="protein sequence ID" value="VDP34111.1"/>
    <property type="molecule type" value="Genomic_DNA"/>
</dbReference>
<evidence type="ECO:0000256" key="1">
    <source>
        <dbReference type="SAM" id="Phobius"/>
    </source>
</evidence>
<accession>A0A183GJ42</accession>
<dbReference type="Proteomes" id="UP000050761">
    <property type="component" value="Unassembled WGS sequence"/>
</dbReference>
<proteinExistence type="predicted"/>
<evidence type="ECO:0000313" key="3">
    <source>
        <dbReference type="Proteomes" id="UP000050761"/>
    </source>
</evidence>
<name>A0A183GJ42_HELPZ</name>
<accession>A0A3P8CNW1</accession>
<dbReference type="AlphaFoldDB" id="A0A183GJ42"/>
<reference evidence="4" key="2">
    <citation type="submission" date="2019-09" db="UniProtKB">
        <authorList>
            <consortium name="WormBaseParasite"/>
        </authorList>
    </citation>
    <scope>IDENTIFICATION</scope>
</reference>
<dbReference type="InterPro" id="IPR036397">
    <property type="entry name" value="RNaseH_sf"/>
</dbReference>
<protein>
    <submittedName>
        <fullName evidence="4">G protein-coupled receptor</fullName>
    </submittedName>
</protein>
<reference evidence="2 3" key="1">
    <citation type="submission" date="2018-11" db="EMBL/GenBank/DDBJ databases">
        <authorList>
            <consortium name="Pathogen Informatics"/>
        </authorList>
    </citation>
    <scope>NUCLEOTIDE SEQUENCE [LARGE SCALE GENOMIC DNA]</scope>
</reference>
<organism evidence="3 4">
    <name type="scientific">Heligmosomoides polygyrus</name>
    <name type="common">Parasitic roundworm</name>
    <dbReference type="NCBI Taxonomy" id="6339"/>
    <lineage>
        <taxon>Eukaryota</taxon>
        <taxon>Metazoa</taxon>
        <taxon>Ecdysozoa</taxon>
        <taxon>Nematoda</taxon>
        <taxon>Chromadorea</taxon>
        <taxon>Rhabditida</taxon>
        <taxon>Rhabditina</taxon>
        <taxon>Rhabditomorpha</taxon>
        <taxon>Strongyloidea</taxon>
        <taxon>Heligmosomidae</taxon>
        <taxon>Heligmosomoides</taxon>
    </lineage>
</organism>
<feature type="transmembrane region" description="Helical" evidence="1">
    <location>
        <begin position="96"/>
        <end position="117"/>
    </location>
</feature>
<dbReference type="Gene3D" id="3.30.420.10">
    <property type="entry name" value="Ribonuclease H-like superfamily/Ribonuclease H"/>
    <property type="match status" value="1"/>
</dbReference>
<feature type="transmembrane region" description="Helical" evidence="1">
    <location>
        <begin position="49"/>
        <end position="76"/>
    </location>
</feature>
<keyword evidence="1" id="KW-0812">Transmembrane</keyword>
<evidence type="ECO:0000313" key="2">
    <source>
        <dbReference type="EMBL" id="VDP34111.1"/>
    </source>
</evidence>
<evidence type="ECO:0000313" key="4">
    <source>
        <dbReference type="WBParaSite" id="HPBE_0002268101-mRNA-1"/>
    </source>
</evidence>
<sequence>MIECEDFDLSPQVYLAIMHSLSIIAIPLNVLAVYCIVYKSTRQMGEYKWYLLCYQLTSTLFDFVYMALTLPVIFFPIPMGYPAAWIAQWLSIGSRISVVLVVPLFASLSATILNLFIYRCHLITPPHHILKLSKHGHIYICVTTVVVFFTGASIGILNIATDQEEAKRWVLESILKNKACATFHKNSASLQGALKKVWKEIEEDPLRAAVDAFPERLKACIRVKGGHFEN</sequence>
<feature type="transmembrane region" description="Helical" evidence="1">
    <location>
        <begin position="138"/>
        <end position="160"/>
    </location>
</feature>
<keyword evidence="1" id="KW-1133">Transmembrane helix</keyword>
<dbReference type="Pfam" id="PF10318">
    <property type="entry name" value="7TM_GPCR_Srh"/>
    <property type="match status" value="1"/>
</dbReference>
<dbReference type="GO" id="GO:0003676">
    <property type="term" value="F:nucleic acid binding"/>
    <property type="evidence" value="ECO:0007669"/>
    <property type="project" value="InterPro"/>
</dbReference>
<dbReference type="InterPro" id="IPR019422">
    <property type="entry name" value="7TM_GPCR_serpentine_rcpt_Srh"/>
</dbReference>
<feature type="transmembrane region" description="Helical" evidence="1">
    <location>
        <begin position="12"/>
        <end position="37"/>
    </location>
</feature>
<gene>
    <name evidence="2" type="ORF">HPBE_LOCUS22680</name>
</gene>
<dbReference type="WBParaSite" id="HPBE_0002268101-mRNA-1">
    <property type="protein sequence ID" value="HPBE_0002268101-mRNA-1"/>
    <property type="gene ID" value="HPBE_0002268101"/>
</dbReference>
<dbReference type="PANTHER" id="PTHR46891">
    <property type="entry name" value="SERPENTINE RECEPTOR, CLASS H-RELATED"/>
    <property type="match status" value="1"/>
</dbReference>
<dbReference type="PANTHER" id="PTHR46891:SF9">
    <property type="entry name" value="SERPENTINE RECEPTOR, CLASS H-RELATED"/>
    <property type="match status" value="1"/>
</dbReference>